<feature type="transmembrane region" description="Helical" evidence="2">
    <location>
        <begin position="7"/>
        <end position="27"/>
    </location>
</feature>
<evidence type="ECO:0000259" key="3">
    <source>
        <dbReference type="Pfam" id="PF13229"/>
    </source>
</evidence>
<evidence type="ECO:0000313" key="4">
    <source>
        <dbReference type="EMBL" id="MBS0030815.1"/>
    </source>
</evidence>
<keyword evidence="2" id="KW-0812">Transmembrane</keyword>
<sequence>MKNLKSLVRFIVPICLVVVIVAVLAPGCKRPGGNDSPHHEPDGAAGNGWPSQPPVRICGNTKLLTGPASPPAGAVVVPAGNNSKFNFSRAGVTFWFATGIHTLGTEAFSQIIPANNSTFIGGPDAILDGQHKNNYAFTQRATNVIIRYLTIRNFVAPLDQGVVNHDAGNKWTIEYNTIHNNEGAGLMAGPNNIYRYNCIKDNGQYGINSCCGTETHEVENFVLDHNEIVGNNTGDWEKKIDGCGCTGGVKFWINKNVTVTNNWVHDNRGTGLWLDNNNRGFIIESNYISGNDGFGLMIEAGYDARVRFNNFQKNAIVFGRESAAKGDNFPVPAIYISEAGSPPGYALKTSPMLISNNNFENNWGGVVLWEDANRYSGSSGNTHVAGTIKMRSLYDDSPCKSGRPDVIPGGVADKFICRWSTENIVVEKNEFRIDKAVIGCAGGNYCGINGIFSEYGTYPEFSGYQIPWRITFQQKNIFRNNHYYGDWRFAGFETSKPDGSRVTWAEWTAPAPPVPKEFTDDNRPNTFGQDQGSTYRK</sequence>
<dbReference type="InterPro" id="IPR011050">
    <property type="entry name" value="Pectin_lyase_fold/virulence"/>
</dbReference>
<dbReference type="SUPFAM" id="SSF51126">
    <property type="entry name" value="Pectin lyase-like"/>
    <property type="match status" value="1"/>
</dbReference>
<feature type="region of interest" description="Disordered" evidence="1">
    <location>
        <begin position="510"/>
        <end position="537"/>
    </location>
</feature>
<keyword evidence="2" id="KW-1133">Transmembrane helix</keyword>
<evidence type="ECO:0000256" key="1">
    <source>
        <dbReference type="SAM" id="MobiDB-lite"/>
    </source>
</evidence>
<proteinExistence type="predicted"/>
<name>A0ABS5J6H0_9BACT</name>
<keyword evidence="2" id="KW-0472">Membrane</keyword>
<dbReference type="Pfam" id="PF13229">
    <property type="entry name" value="Beta_helix"/>
    <property type="match status" value="1"/>
</dbReference>
<dbReference type="InterPro" id="IPR006626">
    <property type="entry name" value="PbH1"/>
</dbReference>
<organism evidence="4 5">
    <name type="scientific">Chitinophaga hostae</name>
    <dbReference type="NCBI Taxonomy" id="2831022"/>
    <lineage>
        <taxon>Bacteria</taxon>
        <taxon>Pseudomonadati</taxon>
        <taxon>Bacteroidota</taxon>
        <taxon>Chitinophagia</taxon>
        <taxon>Chitinophagales</taxon>
        <taxon>Chitinophagaceae</taxon>
        <taxon>Chitinophaga</taxon>
    </lineage>
</organism>
<dbReference type="RefSeq" id="WP_211975952.1">
    <property type="nucleotide sequence ID" value="NZ_CBFHAM010000036.1"/>
</dbReference>
<keyword evidence="5" id="KW-1185">Reference proteome</keyword>
<dbReference type="SMART" id="SM00710">
    <property type="entry name" value="PbH1"/>
    <property type="match status" value="6"/>
</dbReference>
<dbReference type="InterPro" id="IPR012334">
    <property type="entry name" value="Pectin_lyas_fold"/>
</dbReference>
<dbReference type="InterPro" id="IPR039448">
    <property type="entry name" value="Beta_helix"/>
</dbReference>
<dbReference type="EMBL" id="JAGTXB010000017">
    <property type="protein sequence ID" value="MBS0030815.1"/>
    <property type="molecule type" value="Genomic_DNA"/>
</dbReference>
<comment type="caution">
    <text evidence="4">The sequence shown here is derived from an EMBL/GenBank/DDBJ whole genome shotgun (WGS) entry which is preliminary data.</text>
</comment>
<accession>A0ABS5J6H0</accession>
<dbReference type="Proteomes" id="UP000676386">
    <property type="component" value="Unassembled WGS sequence"/>
</dbReference>
<gene>
    <name evidence="4" type="ORF">KE626_26045</name>
</gene>
<evidence type="ECO:0000313" key="5">
    <source>
        <dbReference type="Proteomes" id="UP000676386"/>
    </source>
</evidence>
<dbReference type="Gene3D" id="2.160.20.10">
    <property type="entry name" value="Single-stranded right-handed beta-helix, Pectin lyase-like"/>
    <property type="match status" value="1"/>
</dbReference>
<feature type="domain" description="Right handed beta helix" evidence="3">
    <location>
        <begin position="221"/>
        <end position="315"/>
    </location>
</feature>
<evidence type="ECO:0000256" key="2">
    <source>
        <dbReference type="SAM" id="Phobius"/>
    </source>
</evidence>
<feature type="compositionally biased region" description="Polar residues" evidence="1">
    <location>
        <begin position="524"/>
        <end position="537"/>
    </location>
</feature>
<feature type="region of interest" description="Disordered" evidence="1">
    <location>
        <begin position="33"/>
        <end position="52"/>
    </location>
</feature>
<protein>
    <submittedName>
        <fullName evidence="4">Right-handed parallel beta-helix repeat-containing protein</fullName>
    </submittedName>
</protein>
<reference evidence="4 5" key="1">
    <citation type="submission" date="2021-04" db="EMBL/GenBank/DDBJ databases">
        <title>Chitinophaga sp. nov., isolated from the rhizosphere soil.</title>
        <authorList>
            <person name="He S."/>
        </authorList>
    </citation>
    <scope>NUCLEOTIDE SEQUENCE [LARGE SCALE GENOMIC DNA]</scope>
    <source>
        <strain evidence="4 5">2R12</strain>
    </source>
</reference>